<dbReference type="AlphaFoldDB" id="A0A1M5M415"/>
<reference evidence="1 2" key="1">
    <citation type="submission" date="2016-11" db="EMBL/GenBank/DDBJ databases">
        <authorList>
            <person name="Jaros S."/>
            <person name="Januszkiewicz K."/>
            <person name="Wedrychowicz H."/>
        </authorList>
    </citation>
    <scope>NUCLEOTIDE SEQUENCE [LARGE SCALE GENOMIC DNA]</scope>
    <source>
        <strain evidence="1 2">DSM 29431</strain>
    </source>
</reference>
<name>A0A1M5M415_9RHOB</name>
<dbReference type="InterPro" id="IPR021959">
    <property type="entry name" value="DUF3576"/>
</dbReference>
<dbReference type="EMBL" id="FQXC01000001">
    <property type="protein sequence ID" value="SHG72015.1"/>
    <property type="molecule type" value="Genomic_DNA"/>
</dbReference>
<dbReference type="Proteomes" id="UP000184221">
    <property type="component" value="Unassembled WGS sequence"/>
</dbReference>
<keyword evidence="2" id="KW-1185">Reference proteome</keyword>
<dbReference type="STRING" id="996342.SAMN05443551_0383"/>
<proteinExistence type="predicted"/>
<evidence type="ECO:0000313" key="1">
    <source>
        <dbReference type="EMBL" id="SHG72015.1"/>
    </source>
</evidence>
<organism evidence="1 2">
    <name type="scientific">Marivita hallyeonensis</name>
    <dbReference type="NCBI Taxonomy" id="996342"/>
    <lineage>
        <taxon>Bacteria</taxon>
        <taxon>Pseudomonadati</taxon>
        <taxon>Pseudomonadota</taxon>
        <taxon>Alphaproteobacteria</taxon>
        <taxon>Rhodobacterales</taxon>
        <taxon>Roseobacteraceae</taxon>
        <taxon>Marivita</taxon>
    </lineage>
</organism>
<evidence type="ECO:0000313" key="2">
    <source>
        <dbReference type="Proteomes" id="UP000184221"/>
    </source>
</evidence>
<evidence type="ECO:0008006" key="3">
    <source>
        <dbReference type="Google" id="ProtNLM"/>
    </source>
</evidence>
<dbReference type="RefSeq" id="WP_072775833.1">
    <property type="nucleotide sequence ID" value="NZ_FQXC01000001.1"/>
</dbReference>
<sequence length="169" mass="18461">MEMTRFRTGFAVVFVAAFVSGCGIFGGNSNREPVETRPASEIMDEIQEERRPNRAQTTLFDYFRSRNDAGQVGAVNKYIWNAALETLDFLPVQSVDPFTGVITTGFGTPPGGGRAYRATILVNDPALDARSLNVALMTRSGPASASTVRAVEDAILSRARQLRQQDSRL</sequence>
<accession>A0A1M5M415</accession>
<gene>
    <name evidence="1" type="ORF">SAMN05443551_0383</name>
</gene>
<dbReference type="Pfam" id="PF12100">
    <property type="entry name" value="DUF3576"/>
    <property type="match status" value="1"/>
</dbReference>
<dbReference type="PROSITE" id="PS51257">
    <property type="entry name" value="PROKAR_LIPOPROTEIN"/>
    <property type="match status" value="1"/>
</dbReference>
<protein>
    <recommendedName>
        <fullName evidence="3">DUF3576 domain-containing protein</fullName>
    </recommendedName>
</protein>